<dbReference type="PANTHER" id="PTHR43867">
    <property type="entry name" value="CELLULOSE SYNTHASE CATALYTIC SUBUNIT A [UDP-FORMING]"/>
    <property type="match status" value="1"/>
</dbReference>
<protein>
    <recommendedName>
        <fullName evidence="4">Glucans biosynthesis glucosyltransferase H</fullName>
    </recommendedName>
</protein>
<dbReference type="RefSeq" id="WP_264894319.1">
    <property type="nucleotide sequence ID" value="NZ_CP110257.1"/>
</dbReference>
<feature type="transmembrane region" description="Helical" evidence="13">
    <location>
        <begin position="77"/>
        <end position="98"/>
    </location>
</feature>
<keyword evidence="10 13" id="KW-1133">Transmembrane helix</keyword>
<keyword evidence="7 15" id="KW-0328">Glycosyltransferase</keyword>
<comment type="pathway">
    <text evidence="2">Glycan metabolism; osmoregulated periplasmic glucan (OPG) biosynthesis.</text>
</comment>
<dbReference type="SUPFAM" id="SSF53448">
    <property type="entry name" value="Nucleotide-diphospho-sugar transferases"/>
    <property type="match status" value="1"/>
</dbReference>
<evidence type="ECO:0000256" key="11">
    <source>
        <dbReference type="ARBA" id="ARBA00023136"/>
    </source>
</evidence>
<feature type="transmembrane region" description="Helical" evidence="13">
    <location>
        <begin position="557"/>
        <end position="574"/>
    </location>
</feature>
<dbReference type="Gene3D" id="3.90.550.10">
    <property type="entry name" value="Spore Coat Polysaccharide Biosynthesis Protein SpsA, Chain A"/>
    <property type="match status" value="1"/>
</dbReference>
<feature type="domain" description="Glycosyltransferase 2-like" evidence="14">
    <location>
        <begin position="160"/>
        <end position="342"/>
    </location>
</feature>
<dbReference type="InterPro" id="IPR050321">
    <property type="entry name" value="Glycosyltr_2/OpgH_subfam"/>
</dbReference>
<evidence type="ECO:0000256" key="4">
    <source>
        <dbReference type="ARBA" id="ARBA00020585"/>
    </source>
</evidence>
<organism evidence="15 16">
    <name type="scientific">Caldimonas aquatica</name>
    <dbReference type="NCBI Taxonomy" id="376175"/>
    <lineage>
        <taxon>Bacteria</taxon>
        <taxon>Pseudomonadati</taxon>
        <taxon>Pseudomonadota</taxon>
        <taxon>Betaproteobacteria</taxon>
        <taxon>Burkholderiales</taxon>
        <taxon>Sphaerotilaceae</taxon>
        <taxon>Caldimonas</taxon>
    </lineage>
</organism>
<dbReference type="Pfam" id="PF00535">
    <property type="entry name" value="Glycos_transf_2"/>
    <property type="match status" value="1"/>
</dbReference>
<evidence type="ECO:0000256" key="9">
    <source>
        <dbReference type="ARBA" id="ARBA00022692"/>
    </source>
</evidence>
<evidence type="ECO:0000256" key="12">
    <source>
        <dbReference type="SAM" id="MobiDB-lite"/>
    </source>
</evidence>
<sequence length="741" mass="81637">MEHTEFFRPPHRREPAPPRGNGASAPPIHRGSMPARPWRGLGRGLAEAALRALTGRSLPRPPADAAWERAAVARRRIFIALILGCSAVATALMAHVQPADGDPWLKYGQLALFALLFAWVSAGFVTALMGFMVHLGGDPHSLSRRDAEGQPLSDDARTAIVMPICNEHVPTVFAGLRATCESLASTGAQRLFDVFVLSDSSDPDVRAAELAAWADLRDRLGGRIRIYYRWRQRRTKRKAGNVADFCRRWGRDYRYMVVLDADSVMSGDCLTTLVRLMEAHPMAGIIQTAPQAVGHATLHARAQQFASRVVGRLFTLGMQYWQLGESHYWGHNAIIRVEPFMKHCGLAPLKGREIMSHDFVEAALMRRAGYEVWLVGDLQGSYEQQPPNLIEELHRDRRWCQGNLQNAGLMAEPGLHGVHRAMLFTGVMAYLSAPLWLAFMLLGGALWFAGADAGPVAQDLPRVVTALWVATLTMLVLPRVLGIVAIVLRQEQRFHGGTLRLVQSALLEAGLSMLQAPVRMVAHTLFVLGPLTGVRIDWKSPPREAESIGWAEAARRFAPIGLAALAVLSVAALLNPTAMLWLMPVAVPLVLAVPMIVLTSQEGLGESIRARNLLLIPEEAWTPAVLRHAWAYAKRWTREVRWSDVLLDARLFEIARRAPGRRLAHTGLRAEARRRHLQALLKTPGAGLSRDDKLRALAEPAWLSMLREHRDTWGWTPRAAASRSPSALQAAAAQGAKPASA</sequence>
<dbReference type="CDD" id="cd04191">
    <property type="entry name" value="Glucan_BSP_MdoH"/>
    <property type="match status" value="1"/>
</dbReference>
<feature type="transmembrane region" description="Helical" evidence="13">
    <location>
        <begin position="580"/>
        <end position="599"/>
    </location>
</feature>
<feature type="compositionally biased region" description="Basic and acidic residues" evidence="12">
    <location>
        <begin position="1"/>
        <end position="16"/>
    </location>
</feature>
<dbReference type="NCBIfam" id="NF003958">
    <property type="entry name" value="PRK05454.2-1"/>
    <property type="match status" value="1"/>
</dbReference>
<comment type="subcellular location">
    <subcellularLocation>
        <location evidence="1">Cell inner membrane</location>
        <topology evidence="1">Multi-pass membrane protein</topology>
    </subcellularLocation>
</comment>
<keyword evidence="5" id="KW-1003">Cell membrane</keyword>
<keyword evidence="6" id="KW-0997">Cell inner membrane</keyword>
<gene>
    <name evidence="15" type="primary">mdoH</name>
    <name evidence="15" type="ORF">OMP39_07300</name>
</gene>
<keyword evidence="16" id="KW-1185">Reference proteome</keyword>
<feature type="region of interest" description="Disordered" evidence="12">
    <location>
        <begin position="1"/>
        <end position="35"/>
    </location>
</feature>
<feature type="transmembrane region" description="Helical" evidence="13">
    <location>
        <begin position="110"/>
        <end position="135"/>
    </location>
</feature>
<keyword evidence="9 13" id="KW-0812">Transmembrane</keyword>
<reference evidence="15" key="1">
    <citation type="submission" date="2022-10" db="EMBL/GenBank/DDBJ databases">
        <title>Complete genome sequence of Schlegelella aquatica LMG 23380.</title>
        <authorList>
            <person name="Musilova J."/>
            <person name="Kourilova X."/>
            <person name="Bezdicek M."/>
            <person name="Hermankova K."/>
            <person name="Obruca S."/>
            <person name="Sedlar K."/>
        </authorList>
    </citation>
    <scope>NUCLEOTIDE SEQUENCE</scope>
    <source>
        <strain evidence="15">LMG 23380</strain>
    </source>
</reference>
<accession>A0ABY6MWI3</accession>
<dbReference type="Proteomes" id="UP001163266">
    <property type="component" value="Chromosome"/>
</dbReference>
<dbReference type="InterPro" id="IPR001173">
    <property type="entry name" value="Glyco_trans_2-like"/>
</dbReference>
<evidence type="ECO:0000256" key="13">
    <source>
        <dbReference type="SAM" id="Phobius"/>
    </source>
</evidence>
<evidence type="ECO:0000256" key="5">
    <source>
        <dbReference type="ARBA" id="ARBA00022475"/>
    </source>
</evidence>
<dbReference type="NCBIfam" id="NF003962">
    <property type="entry name" value="PRK05454.2-5"/>
    <property type="match status" value="1"/>
</dbReference>
<evidence type="ECO:0000256" key="1">
    <source>
        <dbReference type="ARBA" id="ARBA00004429"/>
    </source>
</evidence>
<evidence type="ECO:0000256" key="2">
    <source>
        <dbReference type="ARBA" id="ARBA00005001"/>
    </source>
</evidence>
<evidence type="ECO:0000259" key="14">
    <source>
        <dbReference type="Pfam" id="PF00535"/>
    </source>
</evidence>
<evidence type="ECO:0000256" key="6">
    <source>
        <dbReference type="ARBA" id="ARBA00022519"/>
    </source>
</evidence>
<dbReference type="EMBL" id="CP110257">
    <property type="protein sequence ID" value="UZD56359.1"/>
    <property type="molecule type" value="Genomic_DNA"/>
</dbReference>
<evidence type="ECO:0000313" key="15">
    <source>
        <dbReference type="EMBL" id="UZD56359.1"/>
    </source>
</evidence>
<evidence type="ECO:0000256" key="10">
    <source>
        <dbReference type="ARBA" id="ARBA00022989"/>
    </source>
</evidence>
<keyword evidence="8 15" id="KW-0808">Transferase</keyword>
<feature type="transmembrane region" description="Helical" evidence="13">
    <location>
        <begin position="468"/>
        <end position="488"/>
    </location>
</feature>
<feature type="transmembrane region" description="Helical" evidence="13">
    <location>
        <begin position="427"/>
        <end position="448"/>
    </location>
</feature>
<comment type="similarity">
    <text evidence="3">Belongs to the glycosyltransferase 2 family. OpgH subfamily.</text>
</comment>
<dbReference type="InterPro" id="IPR029044">
    <property type="entry name" value="Nucleotide-diphossugar_trans"/>
</dbReference>
<evidence type="ECO:0000256" key="8">
    <source>
        <dbReference type="ARBA" id="ARBA00022679"/>
    </source>
</evidence>
<dbReference type="PANTHER" id="PTHR43867:SF5">
    <property type="entry name" value="GLUCANS BIOSYNTHESIS GLUCOSYLTRANSFERASE H"/>
    <property type="match status" value="1"/>
</dbReference>
<dbReference type="GO" id="GO:0016757">
    <property type="term" value="F:glycosyltransferase activity"/>
    <property type="evidence" value="ECO:0007669"/>
    <property type="project" value="UniProtKB-KW"/>
</dbReference>
<evidence type="ECO:0000256" key="3">
    <source>
        <dbReference type="ARBA" id="ARBA00009337"/>
    </source>
</evidence>
<keyword evidence="11 13" id="KW-0472">Membrane</keyword>
<dbReference type="NCBIfam" id="NF003960">
    <property type="entry name" value="PRK05454.2-3"/>
    <property type="match status" value="1"/>
</dbReference>
<proteinExistence type="inferred from homology"/>
<name>A0ABY6MWI3_9BURK</name>
<evidence type="ECO:0000313" key="16">
    <source>
        <dbReference type="Proteomes" id="UP001163266"/>
    </source>
</evidence>
<evidence type="ECO:0000256" key="7">
    <source>
        <dbReference type="ARBA" id="ARBA00022676"/>
    </source>
</evidence>